<dbReference type="GO" id="GO:0005829">
    <property type="term" value="C:cytosol"/>
    <property type="evidence" value="ECO:0007669"/>
    <property type="project" value="TreeGrafter"/>
</dbReference>
<dbReference type="PANTHER" id="PTHR42686:SF1">
    <property type="entry name" value="GH17980P-RELATED"/>
    <property type="match status" value="1"/>
</dbReference>
<reference evidence="3 4" key="1">
    <citation type="submission" date="2024-01" db="EMBL/GenBank/DDBJ databases">
        <title>A draft genome for a cacao thread blight-causing isolate of Paramarasmius palmivorus.</title>
        <authorList>
            <person name="Baruah I.K."/>
            <person name="Bukari Y."/>
            <person name="Amoako-Attah I."/>
            <person name="Meinhardt L.W."/>
            <person name="Bailey B.A."/>
            <person name="Cohen S.P."/>
        </authorList>
    </citation>
    <scope>NUCLEOTIDE SEQUENCE [LARGE SCALE GENOMIC DNA]</scope>
    <source>
        <strain evidence="3 4">GH-12</strain>
    </source>
</reference>
<feature type="compositionally biased region" description="Pro residues" evidence="1">
    <location>
        <begin position="1"/>
        <end position="17"/>
    </location>
</feature>
<dbReference type="InterPro" id="IPR020471">
    <property type="entry name" value="AKR"/>
</dbReference>
<comment type="caution">
    <text evidence="3">The sequence shown here is derived from an EMBL/GenBank/DDBJ whole genome shotgun (WGS) entry which is preliminary data.</text>
</comment>
<proteinExistence type="predicted"/>
<name>A0AAW0E8M3_9AGAR</name>
<protein>
    <recommendedName>
        <fullName evidence="2">NADP-dependent oxidoreductase domain-containing protein</fullName>
    </recommendedName>
</protein>
<evidence type="ECO:0000313" key="3">
    <source>
        <dbReference type="EMBL" id="KAK7060134.1"/>
    </source>
</evidence>
<dbReference type="GO" id="GO:0045290">
    <property type="term" value="F:D-arabinose 1-dehydrogenase [NAD(P)+] activity"/>
    <property type="evidence" value="ECO:0007669"/>
    <property type="project" value="TreeGrafter"/>
</dbReference>
<evidence type="ECO:0000256" key="1">
    <source>
        <dbReference type="SAM" id="MobiDB-lite"/>
    </source>
</evidence>
<dbReference type="EMBL" id="JAYKXP010000003">
    <property type="protein sequence ID" value="KAK7060134.1"/>
    <property type="molecule type" value="Genomic_DNA"/>
</dbReference>
<gene>
    <name evidence="3" type="ORF">VNI00_000898</name>
</gene>
<dbReference type="Proteomes" id="UP001383192">
    <property type="component" value="Unassembled WGS sequence"/>
</dbReference>
<evidence type="ECO:0000259" key="2">
    <source>
        <dbReference type="Pfam" id="PF00248"/>
    </source>
</evidence>
<accession>A0AAW0E8M3</accession>
<sequence>MTTPIPPPLVIPLPEGIPPDEEVDKPTPGELVHTTETGLPVLIFGAGTFSNQYNTDDHLSSFTPMRMVRLALRYGIRAFDTSIYYGPSEVVLGNALKLIEKSGEFARNDYQLLTKCGRFGVGTTTFDYSPATIRQSVEHSLARLQTDYLDVVYLHDTEFVAECAMPRTRGVHRGAVGEESKQYGLAPGDEAIIRGEGDKKVLAAWAELRAMKAEGKIRKIGLTGYPIATVLRLALLILHTEPFEPVDIVMSYAHLSLQNTLFADFATQFKERAKVKELINASPFNMGLLTPNIPPWHPAPLELKNAIRRTTEELGKDGFTDLALGYAIRRSEELSMPLVAGFSSEREVHECVRNYREIRQGGESDEKRKQRENRAREVIGQAGWLDWSWASPGE</sequence>
<dbReference type="InterPro" id="IPR023210">
    <property type="entry name" value="NADP_OxRdtase_dom"/>
</dbReference>
<feature type="region of interest" description="Disordered" evidence="1">
    <location>
        <begin position="1"/>
        <end position="28"/>
    </location>
</feature>
<dbReference type="PANTHER" id="PTHR42686">
    <property type="entry name" value="GH17980P-RELATED"/>
    <property type="match status" value="1"/>
</dbReference>
<evidence type="ECO:0000313" key="4">
    <source>
        <dbReference type="Proteomes" id="UP001383192"/>
    </source>
</evidence>
<keyword evidence="4" id="KW-1185">Reference proteome</keyword>
<dbReference type="AlphaFoldDB" id="A0AAW0E8M3"/>
<organism evidence="3 4">
    <name type="scientific">Paramarasmius palmivorus</name>
    <dbReference type="NCBI Taxonomy" id="297713"/>
    <lineage>
        <taxon>Eukaryota</taxon>
        <taxon>Fungi</taxon>
        <taxon>Dikarya</taxon>
        <taxon>Basidiomycota</taxon>
        <taxon>Agaricomycotina</taxon>
        <taxon>Agaricomycetes</taxon>
        <taxon>Agaricomycetidae</taxon>
        <taxon>Agaricales</taxon>
        <taxon>Marasmiineae</taxon>
        <taxon>Marasmiaceae</taxon>
        <taxon>Paramarasmius</taxon>
    </lineage>
</organism>
<dbReference type="SUPFAM" id="SSF51430">
    <property type="entry name" value="NAD(P)-linked oxidoreductase"/>
    <property type="match status" value="1"/>
</dbReference>
<dbReference type="Gene3D" id="3.20.20.100">
    <property type="entry name" value="NADP-dependent oxidoreductase domain"/>
    <property type="match status" value="1"/>
</dbReference>
<feature type="domain" description="NADP-dependent oxidoreductase" evidence="2">
    <location>
        <begin position="42"/>
        <end position="353"/>
    </location>
</feature>
<dbReference type="Pfam" id="PF00248">
    <property type="entry name" value="Aldo_ket_red"/>
    <property type="match status" value="1"/>
</dbReference>
<dbReference type="GO" id="GO:0070485">
    <property type="term" value="P:dehydro-D-arabinono-1,4-lactone biosynthetic process"/>
    <property type="evidence" value="ECO:0007669"/>
    <property type="project" value="TreeGrafter"/>
</dbReference>
<dbReference type="InterPro" id="IPR036812">
    <property type="entry name" value="NAD(P)_OxRdtase_dom_sf"/>
</dbReference>